<name>A0A4S4BQ91_9BACL</name>
<organism evidence="1 2">
    <name type="scientific">Cohnella fermenti</name>
    <dbReference type="NCBI Taxonomy" id="2565925"/>
    <lineage>
        <taxon>Bacteria</taxon>
        <taxon>Bacillati</taxon>
        <taxon>Bacillota</taxon>
        <taxon>Bacilli</taxon>
        <taxon>Bacillales</taxon>
        <taxon>Paenibacillaceae</taxon>
        <taxon>Cohnella</taxon>
    </lineage>
</organism>
<dbReference type="EMBL" id="SSOB01000021">
    <property type="protein sequence ID" value="THF77098.1"/>
    <property type="molecule type" value="Genomic_DNA"/>
</dbReference>
<keyword evidence="2" id="KW-1185">Reference proteome</keyword>
<reference evidence="1 2" key="1">
    <citation type="submission" date="2019-04" db="EMBL/GenBank/DDBJ databases">
        <title>Cohnella sp. nov. isolated from preserved vegetables.</title>
        <authorList>
            <person name="Lin S.-Y."/>
            <person name="Hung M.-H."/>
            <person name="Young C.-C."/>
        </authorList>
    </citation>
    <scope>NUCLEOTIDE SEQUENCE [LARGE SCALE GENOMIC DNA]</scope>
    <source>
        <strain evidence="1 2">CC-MHH1044</strain>
    </source>
</reference>
<accession>A0A4S4BQ91</accession>
<comment type="caution">
    <text evidence="1">The sequence shown here is derived from an EMBL/GenBank/DDBJ whole genome shotgun (WGS) entry which is preliminary data.</text>
</comment>
<gene>
    <name evidence="1" type="ORF">E6C55_17180</name>
</gene>
<dbReference type="RefSeq" id="WP_136371046.1">
    <property type="nucleotide sequence ID" value="NZ_SSOB01000021.1"/>
</dbReference>
<dbReference type="Proteomes" id="UP000310636">
    <property type="component" value="Unassembled WGS sequence"/>
</dbReference>
<evidence type="ECO:0000313" key="1">
    <source>
        <dbReference type="EMBL" id="THF77098.1"/>
    </source>
</evidence>
<sequence length="93" mass="10810">MDEALKQILQQLAEMRGDINKIAQGQEQLERKVDAGFDRIDSKVEWAAAELKSDSEASRKTFSLYAPEEEVRRELDSLKIRIFDIERQLSNRN</sequence>
<dbReference type="AlphaFoldDB" id="A0A4S4BQ91"/>
<proteinExistence type="predicted"/>
<evidence type="ECO:0000313" key="2">
    <source>
        <dbReference type="Proteomes" id="UP000310636"/>
    </source>
</evidence>
<protein>
    <submittedName>
        <fullName evidence="1">Uncharacterized protein</fullName>
    </submittedName>
</protein>